<keyword evidence="2" id="KW-0472">Membrane</keyword>
<evidence type="ECO:0000313" key="8">
    <source>
        <dbReference type="Proteomes" id="UP000006844"/>
    </source>
</evidence>
<dbReference type="SUPFAM" id="SSF49452">
    <property type="entry name" value="Starch-binding domain-like"/>
    <property type="match status" value="1"/>
</dbReference>
<dbReference type="Gene3D" id="2.60.40.1120">
    <property type="entry name" value="Carboxypeptidase-like, regulatory domain"/>
    <property type="match status" value="1"/>
</dbReference>
<feature type="compositionally biased region" description="Polar residues" evidence="4">
    <location>
        <begin position="194"/>
        <end position="216"/>
    </location>
</feature>
<dbReference type="KEGG" id="tsa:AciPR4_3533"/>
<keyword evidence="8" id="KW-1185">Reference proteome</keyword>
<reference evidence="7 8" key="1">
    <citation type="journal article" date="2012" name="Stand. Genomic Sci.">
        <title>Complete genome sequence of Terriglobus saanensis type strain SP1PR4(T), an Acidobacteria from tundra soil.</title>
        <authorList>
            <person name="Rawat S.R."/>
            <person name="Mannisto M.K."/>
            <person name="Starovoytov V."/>
            <person name="Goodwin L."/>
            <person name="Nolan M."/>
            <person name="Hauser L."/>
            <person name="Land M."/>
            <person name="Davenport K.W."/>
            <person name="Woyke T."/>
            <person name="Haggblom M.M."/>
        </authorList>
    </citation>
    <scope>NUCLEOTIDE SEQUENCE</scope>
    <source>
        <strain evidence="8">ATCC BAA-1853 / DSM 23119 / SP1PR4</strain>
    </source>
</reference>
<dbReference type="AlphaFoldDB" id="E8UYS0"/>
<proteinExistence type="predicted"/>
<evidence type="ECO:0000256" key="4">
    <source>
        <dbReference type="SAM" id="MobiDB-lite"/>
    </source>
</evidence>
<dbReference type="InterPro" id="IPR057601">
    <property type="entry name" value="Oar-like_b-barrel"/>
</dbReference>
<dbReference type="STRING" id="401053.AciPR4_3533"/>
<protein>
    <recommendedName>
        <fullName evidence="6">TonB-dependent transporter Oar-like beta-barrel domain-containing protein</fullName>
    </recommendedName>
</protein>
<evidence type="ECO:0000256" key="2">
    <source>
        <dbReference type="ARBA" id="ARBA00023136"/>
    </source>
</evidence>
<dbReference type="eggNOG" id="COG4771">
    <property type="taxonomic scope" value="Bacteria"/>
</dbReference>
<dbReference type="Pfam" id="PF25183">
    <property type="entry name" value="OMP_b-brl_4"/>
    <property type="match status" value="1"/>
</dbReference>
<feature type="chain" id="PRO_5003232840" description="TonB-dependent transporter Oar-like beta-barrel domain-containing protein" evidence="5">
    <location>
        <begin position="23"/>
        <end position="1175"/>
    </location>
</feature>
<dbReference type="GO" id="GO:0030246">
    <property type="term" value="F:carbohydrate binding"/>
    <property type="evidence" value="ECO:0007669"/>
    <property type="project" value="InterPro"/>
</dbReference>
<dbReference type="HOGENOM" id="CLU_006298_2_0_0"/>
<dbReference type="InterPro" id="IPR036942">
    <property type="entry name" value="Beta-barrel_TonB_sf"/>
</dbReference>
<dbReference type="RefSeq" id="WP_013570016.1">
    <property type="nucleotide sequence ID" value="NC_014963.1"/>
</dbReference>
<sequence>MKTHVLALVMAVSAAASLPLCAQDAAPATPSATPAAPAAAIETQGGTIRGTVSAGAADPKSLGVPLPGVAITATNSLTGKKYTTSTDVDGTYALAIPRNGRYVVRAELAAFAATTQEVLLNSTAHAGTATFHMELASRVAARDAAAGAESTAGVNAQTLARGLQSLGIASGGDAQTSDATVGGGASGAALPSISGGSDLTDSVSVSGQTGTTNGLANFSEDEIRNRIQDAMTQARAGGGGNGDIATAVVGMLGGMMGGGPGGMGGPGGGGPGGGGPGGGGGRGGGGGGFGGGAFRNMNPNAIHGNVFYQGGNGALDATPYSLTGTAVKPAYSSNRYGGSFVGSPYIPGLTKPNPKQFVFLNLTGGRTITPFNAYATVPTVAQRTGDFTGLTQTVNGVAVPVTIYDPTTGAPFVCNAQTNVICANRLSTAAQNLLTYYPMPNIATNTQNYNYQRIAAAGNNSAALSARFVRNIGAQPAFGGRGGAGGGGGGRRQRQDAPKTLRQNLNASFNYQHGATDGLGTFAVQDTKAATDGYGLGVGYSIGYGRFSDNTTLNWNRSHALTTNIYTGTPTDPTAAAGIAVPKPSAVATGFYSGLPTIGLTNFTGFGGGNPTDSVNQTVAFGNAVSWSHKKHNLRFGFDVRRVHYDVLGSSNVLGSLTFTGYATAAPSTVTTTASTPTGSSFADFLLGAPQQSKIQAASFKTYLRETVWDGYANDDFRLRANLTVNAGLRYEYFAPYVEKYDRLVNLDHNADFTQVSAVVANGTGPFSGKFPRSLVQPDRTMFSPRIGIAYRPKWPKQIVIRAGYGINFNTGQYSRFARSLQSQPPFAITQTNTAGQSGCGTYGSFTLANAFGCTVSTVTQNSFAVNRNYRLGRVQVLNADIQKTLPLGIVLNVGYNGSFGGDLDLLRAPNHTATGVTSADATAFTYEDSIANSRFNSLTINARKRMQKGIALGASYVYGHSIDNASSIGGSGGNVIAQNDQRLDLEYGNSSFDVRHSVTGNYVFELPFGPNRAFFNQGGVMPKILDGFSVSGTFTFASGSYFTPSYASTIAQVASGGNYTLRPDRVFSQPISGPGSSALWFNSAAFTAPTSSSGYGTASRNSIEGPGTVNVNMSLARTQSFGGTKSFEARATANNVFNTVQYSGINTVLNSATFGRVTSVASARQLTVQARYRF</sequence>
<dbReference type="EMBL" id="CP002467">
    <property type="protein sequence ID" value="ADV84286.1"/>
    <property type="molecule type" value="Genomic_DNA"/>
</dbReference>
<evidence type="ECO:0000256" key="3">
    <source>
        <dbReference type="ARBA" id="ARBA00023237"/>
    </source>
</evidence>
<comment type="subcellular location">
    <subcellularLocation>
        <location evidence="1">Cell outer membrane</location>
    </subcellularLocation>
</comment>
<dbReference type="GO" id="GO:0009279">
    <property type="term" value="C:cell outer membrane"/>
    <property type="evidence" value="ECO:0007669"/>
    <property type="project" value="UniProtKB-SubCell"/>
</dbReference>
<evidence type="ECO:0000256" key="5">
    <source>
        <dbReference type="SAM" id="SignalP"/>
    </source>
</evidence>
<feature type="region of interest" description="Disordered" evidence="4">
    <location>
        <begin position="262"/>
        <end position="286"/>
    </location>
</feature>
<dbReference type="Gene3D" id="2.40.170.20">
    <property type="entry name" value="TonB-dependent receptor, beta-barrel domain"/>
    <property type="match status" value="1"/>
</dbReference>
<dbReference type="Proteomes" id="UP000006844">
    <property type="component" value="Chromosome"/>
</dbReference>
<keyword evidence="3" id="KW-0998">Cell outer membrane</keyword>
<dbReference type="InterPro" id="IPR013784">
    <property type="entry name" value="Carb-bd-like_fold"/>
</dbReference>
<name>E8UYS0_TERSS</name>
<feature type="region of interest" description="Disordered" evidence="4">
    <location>
        <begin position="192"/>
        <end position="220"/>
    </location>
</feature>
<feature type="domain" description="TonB-dependent transporter Oar-like beta-barrel" evidence="6">
    <location>
        <begin position="300"/>
        <end position="1167"/>
    </location>
</feature>
<gene>
    <name evidence="7" type="ordered locus">AciPR4_3533</name>
</gene>
<dbReference type="SUPFAM" id="SSF56935">
    <property type="entry name" value="Porins"/>
    <property type="match status" value="1"/>
</dbReference>
<keyword evidence="5" id="KW-0732">Signal</keyword>
<evidence type="ECO:0000313" key="7">
    <source>
        <dbReference type="EMBL" id="ADV84286.1"/>
    </source>
</evidence>
<organism evidence="7 8">
    <name type="scientific">Terriglobus saanensis (strain ATCC BAA-1853 / DSM 23119 / SP1PR4)</name>
    <dbReference type="NCBI Taxonomy" id="401053"/>
    <lineage>
        <taxon>Bacteria</taxon>
        <taxon>Pseudomonadati</taxon>
        <taxon>Acidobacteriota</taxon>
        <taxon>Terriglobia</taxon>
        <taxon>Terriglobales</taxon>
        <taxon>Acidobacteriaceae</taxon>
        <taxon>Terriglobus</taxon>
    </lineage>
</organism>
<accession>E8UYS0</accession>
<dbReference type="Pfam" id="PF13620">
    <property type="entry name" value="CarboxypepD_reg"/>
    <property type="match status" value="1"/>
</dbReference>
<evidence type="ECO:0000259" key="6">
    <source>
        <dbReference type="Pfam" id="PF25183"/>
    </source>
</evidence>
<evidence type="ECO:0000256" key="1">
    <source>
        <dbReference type="ARBA" id="ARBA00004442"/>
    </source>
</evidence>
<feature type="signal peptide" evidence="5">
    <location>
        <begin position="1"/>
        <end position="22"/>
    </location>
</feature>